<dbReference type="CDD" id="cd14498">
    <property type="entry name" value="DSP"/>
    <property type="match status" value="1"/>
</dbReference>
<accession>A0AAU9K1I9</accession>
<evidence type="ECO:0000259" key="2">
    <source>
        <dbReference type="PROSITE" id="PS50054"/>
    </source>
</evidence>
<feature type="domain" description="Tyrosine-protein phosphatase" evidence="2">
    <location>
        <begin position="8"/>
        <end position="155"/>
    </location>
</feature>
<keyword evidence="4" id="KW-1185">Reference proteome</keyword>
<comment type="caution">
    <text evidence="3">The sequence shown here is derived from an EMBL/GenBank/DDBJ whole genome shotgun (WGS) entry which is preliminary data.</text>
</comment>
<dbReference type="Proteomes" id="UP001162131">
    <property type="component" value="Unassembled WGS sequence"/>
</dbReference>
<sequence>MAELELVGAIKVKDGLFIGDEFAAQDLEFVVANKVTHIINCASRQVPNHWEPIGVNYLSFYWLDIDSQVLFDTRDEVFSQIYSFIEEAANLGESVLIHSVRGQCRCICVVAAYFMKKYRWTLFKTLEFLNSRRSDMELRPNFVHQLAALEGRLTKLGFGPISSGWNDTNEVFETNAEDLVLRNTYLNAQVGEFVDYEQHVDIEKNDKISWIDNGTNENLSDIPHPSSKNPVENGFAILRSCLKGAPQTEYREEIRIARREQPMQRSRGDNMNISPIKSNDRVKSIVGASHDDLQKLADALHNDLMKNNENIDRAIKITEKRGGLNEKNKRKVSPAKIGLKKIPLSYVGNRPSLKGNEDSNKKKSRPNTAPNMRPPSPEVANGKVRGSPANKTTGTFKKQKIMRV</sequence>
<protein>
    <recommendedName>
        <fullName evidence="2">Tyrosine-protein phosphatase domain-containing protein</fullName>
    </recommendedName>
</protein>
<dbReference type="InterPro" id="IPR020422">
    <property type="entry name" value="TYR_PHOSPHATASE_DUAL_dom"/>
</dbReference>
<dbReference type="EMBL" id="CAJZBQ010000054">
    <property type="protein sequence ID" value="CAG9332105.1"/>
    <property type="molecule type" value="Genomic_DNA"/>
</dbReference>
<name>A0AAU9K1I9_9CILI</name>
<dbReference type="SUPFAM" id="SSF52799">
    <property type="entry name" value="(Phosphotyrosine protein) phosphatases II"/>
    <property type="match status" value="1"/>
</dbReference>
<dbReference type="InterPro" id="IPR000340">
    <property type="entry name" value="Dual-sp_phosphatase_cat-dom"/>
</dbReference>
<organism evidence="3 4">
    <name type="scientific">Blepharisma stoltei</name>
    <dbReference type="NCBI Taxonomy" id="1481888"/>
    <lineage>
        <taxon>Eukaryota</taxon>
        <taxon>Sar</taxon>
        <taxon>Alveolata</taxon>
        <taxon>Ciliophora</taxon>
        <taxon>Postciliodesmatophora</taxon>
        <taxon>Heterotrichea</taxon>
        <taxon>Heterotrichida</taxon>
        <taxon>Blepharismidae</taxon>
        <taxon>Blepharisma</taxon>
    </lineage>
</organism>
<dbReference type="PANTHER" id="PTHR46653:SF1">
    <property type="entry name" value="SPECIFICITY PROTEIN PHOSPHATASE, PUTATIVE-RELATED"/>
    <property type="match status" value="1"/>
</dbReference>
<proteinExistence type="predicted"/>
<dbReference type="PANTHER" id="PTHR46653">
    <property type="entry name" value="SPECIFICITY PROTEIN PHOSPHATASE, PUTATIVE-RELATED"/>
    <property type="match status" value="1"/>
</dbReference>
<dbReference type="PROSITE" id="PS50054">
    <property type="entry name" value="TYR_PHOSPHATASE_DUAL"/>
    <property type="match status" value="1"/>
</dbReference>
<dbReference type="Pfam" id="PF00782">
    <property type="entry name" value="DSPc"/>
    <property type="match status" value="1"/>
</dbReference>
<reference evidence="3" key="1">
    <citation type="submission" date="2021-09" db="EMBL/GenBank/DDBJ databases">
        <authorList>
            <consortium name="AG Swart"/>
            <person name="Singh M."/>
            <person name="Singh A."/>
            <person name="Seah K."/>
            <person name="Emmerich C."/>
        </authorList>
    </citation>
    <scope>NUCLEOTIDE SEQUENCE</scope>
    <source>
        <strain evidence="3">ATCC30299</strain>
    </source>
</reference>
<feature type="region of interest" description="Disordered" evidence="1">
    <location>
        <begin position="346"/>
        <end position="404"/>
    </location>
</feature>
<evidence type="ECO:0000256" key="1">
    <source>
        <dbReference type="SAM" id="MobiDB-lite"/>
    </source>
</evidence>
<dbReference type="Gene3D" id="3.90.190.10">
    <property type="entry name" value="Protein tyrosine phosphatase superfamily"/>
    <property type="match status" value="1"/>
</dbReference>
<evidence type="ECO:0000313" key="4">
    <source>
        <dbReference type="Proteomes" id="UP001162131"/>
    </source>
</evidence>
<dbReference type="SMART" id="SM00195">
    <property type="entry name" value="DSPc"/>
    <property type="match status" value="1"/>
</dbReference>
<gene>
    <name evidence="3" type="ORF">BSTOLATCC_MIC55560</name>
</gene>
<dbReference type="InterPro" id="IPR029021">
    <property type="entry name" value="Prot-tyrosine_phosphatase-like"/>
</dbReference>
<dbReference type="AlphaFoldDB" id="A0AAU9K1I9"/>
<evidence type="ECO:0000313" key="3">
    <source>
        <dbReference type="EMBL" id="CAG9332105.1"/>
    </source>
</evidence>